<dbReference type="AlphaFoldDB" id="A0A9P0E9H4"/>
<evidence type="ECO:0000256" key="4">
    <source>
        <dbReference type="ARBA" id="ARBA00022448"/>
    </source>
</evidence>
<keyword evidence="6 13" id="KW-0812">Transmembrane</keyword>
<dbReference type="Proteomes" id="UP001152798">
    <property type="component" value="Chromosome 1"/>
</dbReference>
<proteinExistence type="inferred from homology"/>
<evidence type="ECO:0000256" key="9">
    <source>
        <dbReference type="ARBA" id="ARBA00022989"/>
    </source>
</evidence>
<name>A0A9P0E9H4_NEZVI</name>
<evidence type="ECO:0000313" key="15">
    <source>
        <dbReference type="Proteomes" id="UP001152798"/>
    </source>
</evidence>
<comment type="similarity">
    <text evidence="2 13">Belongs to the UQCRQ/QCR8 family.</text>
</comment>
<keyword evidence="8 13" id="KW-0249">Electron transport</keyword>
<keyword evidence="10 13" id="KW-0496">Mitochondrion</keyword>
<dbReference type="EMBL" id="OV725077">
    <property type="protein sequence ID" value="CAH1390874.1"/>
    <property type="molecule type" value="Genomic_DNA"/>
</dbReference>
<gene>
    <name evidence="14" type="ORF">NEZAVI_LOCUS1994</name>
</gene>
<organism evidence="14 15">
    <name type="scientific">Nezara viridula</name>
    <name type="common">Southern green stink bug</name>
    <name type="synonym">Cimex viridulus</name>
    <dbReference type="NCBI Taxonomy" id="85310"/>
    <lineage>
        <taxon>Eukaryota</taxon>
        <taxon>Metazoa</taxon>
        <taxon>Ecdysozoa</taxon>
        <taxon>Arthropoda</taxon>
        <taxon>Hexapoda</taxon>
        <taxon>Insecta</taxon>
        <taxon>Pterygota</taxon>
        <taxon>Neoptera</taxon>
        <taxon>Paraneoptera</taxon>
        <taxon>Hemiptera</taxon>
        <taxon>Heteroptera</taxon>
        <taxon>Panheteroptera</taxon>
        <taxon>Pentatomomorpha</taxon>
        <taxon>Pentatomoidea</taxon>
        <taxon>Pentatomidae</taxon>
        <taxon>Pentatominae</taxon>
        <taxon>Nezara</taxon>
    </lineage>
</organism>
<evidence type="ECO:0000256" key="12">
    <source>
        <dbReference type="ARBA" id="ARBA00047105"/>
    </source>
</evidence>
<dbReference type="SUPFAM" id="SSF81508">
    <property type="entry name" value="Ubiquinone-binding protein QP-C of cytochrome bc1 complex (Ubiquinol-cytochrome c reductase)"/>
    <property type="match status" value="1"/>
</dbReference>
<dbReference type="PANTHER" id="PTHR12119:SF2">
    <property type="entry name" value="CYTOCHROME B-C1 COMPLEX SUBUNIT 8"/>
    <property type="match status" value="1"/>
</dbReference>
<evidence type="ECO:0000256" key="1">
    <source>
        <dbReference type="ARBA" id="ARBA00004434"/>
    </source>
</evidence>
<evidence type="ECO:0000256" key="10">
    <source>
        <dbReference type="ARBA" id="ARBA00023128"/>
    </source>
</evidence>
<evidence type="ECO:0000256" key="8">
    <source>
        <dbReference type="ARBA" id="ARBA00022982"/>
    </source>
</evidence>
<keyword evidence="5 13" id="KW-0679">Respiratory chain</keyword>
<evidence type="ECO:0000256" key="6">
    <source>
        <dbReference type="ARBA" id="ARBA00022692"/>
    </source>
</evidence>
<keyword evidence="4 13" id="KW-0813">Transport</keyword>
<dbReference type="PANTHER" id="PTHR12119">
    <property type="entry name" value="UBIQUINOL-CYTOCHROME C REDUCTASE COMPLEX UBIQUINONE-BINDING PROTEIN QP-C"/>
    <property type="match status" value="1"/>
</dbReference>
<dbReference type="GO" id="GO:0006122">
    <property type="term" value="P:mitochondrial electron transport, ubiquinol to cytochrome c"/>
    <property type="evidence" value="ECO:0007669"/>
    <property type="project" value="UniProtKB-UniRule"/>
</dbReference>
<protein>
    <recommendedName>
        <fullName evidence="3 13">Cytochrome b-c1 complex subunit 8</fullName>
    </recommendedName>
    <alternativeName>
        <fullName evidence="13">Complex III subunit 8</fullName>
    </alternativeName>
</protein>
<comment type="subcellular location">
    <subcellularLocation>
        <location evidence="1 13">Mitochondrion inner membrane</location>
        <topology evidence="1 13">Single-pass membrane protein</topology>
    </subcellularLocation>
</comment>
<keyword evidence="7 13" id="KW-0999">Mitochondrion inner membrane</keyword>
<evidence type="ECO:0000256" key="11">
    <source>
        <dbReference type="ARBA" id="ARBA00023136"/>
    </source>
</evidence>
<keyword evidence="15" id="KW-1185">Reference proteome</keyword>
<dbReference type="OrthoDB" id="6683853at2759"/>
<evidence type="ECO:0000256" key="7">
    <source>
        <dbReference type="ARBA" id="ARBA00022792"/>
    </source>
</evidence>
<reference evidence="14" key="1">
    <citation type="submission" date="2022-01" db="EMBL/GenBank/DDBJ databases">
        <authorList>
            <person name="King R."/>
        </authorList>
    </citation>
    <scope>NUCLEOTIDE SEQUENCE</scope>
</reference>
<keyword evidence="11 13" id="KW-0472">Membrane</keyword>
<dbReference type="Gene3D" id="1.20.5.210">
    <property type="entry name" value="Cytochrome b-c1 complex subunit 8"/>
    <property type="match status" value="1"/>
</dbReference>
<evidence type="ECO:0000256" key="5">
    <source>
        <dbReference type="ARBA" id="ARBA00022660"/>
    </source>
</evidence>
<dbReference type="GO" id="GO:0005743">
    <property type="term" value="C:mitochondrial inner membrane"/>
    <property type="evidence" value="ECO:0007669"/>
    <property type="project" value="UniProtKB-SubCell"/>
</dbReference>
<accession>A0A9P0E9H4</accession>
<evidence type="ECO:0000313" key="14">
    <source>
        <dbReference type="EMBL" id="CAH1390874.1"/>
    </source>
</evidence>
<dbReference type="GO" id="GO:0045275">
    <property type="term" value="C:respiratory chain complex III"/>
    <property type="evidence" value="ECO:0007669"/>
    <property type="project" value="UniProtKB-UniRule"/>
</dbReference>
<dbReference type="InterPro" id="IPR004205">
    <property type="entry name" value="Cyt_bc1_su8"/>
</dbReference>
<feature type="transmembrane region" description="Helical" evidence="13">
    <location>
        <begin position="48"/>
        <end position="66"/>
    </location>
</feature>
<dbReference type="InterPro" id="IPR036642">
    <property type="entry name" value="Cyt_bc1_su8_sf"/>
</dbReference>
<evidence type="ECO:0000256" key="3">
    <source>
        <dbReference type="ARBA" id="ARBA00016324"/>
    </source>
</evidence>
<comment type="subunit">
    <text evidence="12 13">Component of the ubiquinol-cytochrome c oxidoreductase (cytochrome b-c1 complex, complex III, CIII), a multisubunit enzyme composed of 11 subunits. The complex is composed of 3 respiratory subunits cytochrome b, cytochrome c1 and Rieske protein UQCRFS1, 2 core protein subunits UQCRC1/QCR1 and UQCRC2/QCR2, and 6 low-molecular weight protein subunits UQCRH/QCR6, UQCRB/QCR7, UQCRQ/QCR8, UQCR10/QCR9, UQCR11/QCR10 and subunit 9, the cleavage product of Rieske protein UQCRFS1. The complex exists as an obligatory dimer and forms supercomplexes (SCs) in the inner mitochondrial membrane with NADH-ubiquinone oxidoreductase (complex I, CI) and cytochrome c oxidase (complex IV, CIV), resulting in different assemblies (supercomplex SCI(1)III(2)IV(1) and megacomplex MCI(2)III(2)IV(2)). Interacts with UQCC6.</text>
</comment>
<sequence>MRVTKALLGQHFGELAYLRGLVYYKLSPFEQRAFAGFTKSLSRTAYRLSSNLLTVVPPFIVGYFVFTETEKTFHQMCRKNPEDYVNDK</sequence>
<keyword evidence="9 13" id="KW-1133">Transmembrane helix</keyword>
<evidence type="ECO:0000256" key="13">
    <source>
        <dbReference type="RuleBase" id="RU368118"/>
    </source>
</evidence>
<evidence type="ECO:0000256" key="2">
    <source>
        <dbReference type="ARBA" id="ARBA00007668"/>
    </source>
</evidence>
<comment type="function">
    <text evidence="13">Component of the ubiquinol-cytochrome c oxidoreductase, a multisubunit transmembrane complex that is part of the mitochondrial electron transport chain which drives oxidative phosphorylation. The complex plays an important role in the uptake of multiple carbon sources present in different host niches.</text>
</comment>
<dbReference type="Pfam" id="PF02939">
    <property type="entry name" value="UcrQ"/>
    <property type="match status" value="1"/>
</dbReference>